<feature type="region of interest" description="Disordered" evidence="4">
    <location>
        <begin position="160"/>
        <end position="230"/>
    </location>
</feature>
<keyword evidence="2" id="KW-0479">Metal-binding</keyword>
<gene>
    <name evidence="6" type="ORF">FLONG3_9484</name>
</gene>
<evidence type="ECO:0000313" key="6">
    <source>
        <dbReference type="EMBL" id="RGP64615.1"/>
    </source>
</evidence>
<comment type="subcellular location">
    <subcellularLocation>
        <location evidence="1">Nucleus</location>
    </subcellularLocation>
</comment>
<feature type="region of interest" description="Disordered" evidence="4">
    <location>
        <begin position="271"/>
        <end position="292"/>
    </location>
</feature>
<dbReference type="EMBL" id="PXOG01000250">
    <property type="protein sequence ID" value="RGP64615.1"/>
    <property type="molecule type" value="Genomic_DNA"/>
</dbReference>
<dbReference type="PROSITE" id="PS00463">
    <property type="entry name" value="ZN2_CY6_FUNGAL_1"/>
    <property type="match status" value="1"/>
</dbReference>
<dbReference type="GO" id="GO:0005634">
    <property type="term" value="C:nucleus"/>
    <property type="evidence" value="ECO:0007669"/>
    <property type="project" value="UniProtKB-SubCell"/>
</dbReference>
<feature type="compositionally biased region" description="Polar residues" evidence="4">
    <location>
        <begin position="180"/>
        <end position="206"/>
    </location>
</feature>
<protein>
    <recommendedName>
        <fullName evidence="5">Zn(2)-C6 fungal-type domain-containing protein</fullName>
    </recommendedName>
</protein>
<evidence type="ECO:0000313" key="7">
    <source>
        <dbReference type="Proteomes" id="UP000266234"/>
    </source>
</evidence>
<comment type="caution">
    <text evidence="6">The sequence shown here is derived from an EMBL/GenBank/DDBJ whole genome shotgun (WGS) entry which is preliminary data.</text>
</comment>
<dbReference type="SMART" id="SM00906">
    <property type="entry name" value="Fungal_trans"/>
    <property type="match status" value="1"/>
</dbReference>
<evidence type="ECO:0000256" key="1">
    <source>
        <dbReference type="ARBA" id="ARBA00004123"/>
    </source>
</evidence>
<dbReference type="Gene3D" id="4.10.240.10">
    <property type="entry name" value="Zn(2)-C6 fungal-type DNA-binding domain"/>
    <property type="match status" value="1"/>
</dbReference>
<evidence type="ECO:0000256" key="4">
    <source>
        <dbReference type="SAM" id="MobiDB-lite"/>
    </source>
</evidence>
<dbReference type="CDD" id="cd00067">
    <property type="entry name" value="GAL4"/>
    <property type="match status" value="1"/>
</dbReference>
<dbReference type="SUPFAM" id="SSF57701">
    <property type="entry name" value="Zn2/Cys6 DNA-binding domain"/>
    <property type="match status" value="1"/>
</dbReference>
<reference evidence="6 7" key="1">
    <citation type="journal article" date="2018" name="PLoS Pathog.">
        <title>Evolution of structural diversity of trichothecenes, a family of toxins produced by plant pathogenic and entomopathogenic fungi.</title>
        <authorList>
            <person name="Proctor R.H."/>
            <person name="McCormick S.P."/>
            <person name="Kim H.S."/>
            <person name="Cardoza R.E."/>
            <person name="Stanley A.M."/>
            <person name="Lindo L."/>
            <person name="Kelly A."/>
            <person name="Brown D.W."/>
            <person name="Lee T."/>
            <person name="Vaughan M.M."/>
            <person name="Alexander N.J."/>
            <person name="Busman M."/>
            <person name="Gutierrez S."/>
        </authorList>
    </citation>
    <scope>NUCLEOTIDE SEQUENCE [LARGE SCALE GENOMIC DNA]</scope>
    <source>
        <strain evidence="6 7">NRRL 20695</strain>
    </source>
</reference>
<dbReference type="AlphaFoldDB" id="A0A395RWY6"/>
<feature type="compositionally biased region" description="Polar residues" evidence="4">
    <location>
        <begin position="40"/>
        <end position="78"/>
    </location>
</feature>
<dbReference type="InterPro" id="IPR036864">
    <property type="entry name" value="Zn2-C6_fun-type_DNA-bd_sf"/>
</dbReference>
<evidence type="ECO:0000259" key="5">
    <source>
        <dbReference type="PROSITE" id="PS50048"/>
    </source>
</evidence>
<feature type="compositionally biased region" description="Low complexity" evidence="4">
    <location>
        <begin position="27"/>
        <end position="39"/>
    </location>
</feature>
<accession>A0A395RWY6</accession>
<proteinExistence type="predicted"/>
<dbReference type="PANTHER" id="PTHR31001">
    <property type="entry name" value="UNCHARACTERIZED TRANSCRIPTIONAL REGULATORY PROTEIN"/>
    <property type="match status" value="1"/>
</dbReference>
<name>A0A395RWY6_9HYPO</name>
<dbReference type="GO" id="GO:0006351">
    <property type="term" value="P:DNA-templated transcription"/>
    <property type="evidence" value="ECO:0007669"/>
    <property type="project" value="InterPro"/>
</dbReference>
<dbReference type="InterPro" id="IPR007219">
    <property type="entry name" value="XnlR_reg_dom"/>
</dbReference>
<dbReference type="Pfam" id="PF04082">
    <property type="entry name" value="Fungal_trans"/>
    <property type="match status" value="1"/>
</dbReference>
<dbReference type="GO" id="GO:0008270">
    <property type="term" value="F:zinc ion binding"/>
    <property type="evidence" value="ECO:0007669"/>
    <property type="project" value="InterPro"/>
</dbReference>
<dbReference type="CDD" id="cd12148">
    <property type="entry name" value="fungal_TF_MHR"/>
    <property type="match status" value="1"/>
</dbReference>
<dbReference type="GO" id="GO:0000981">
    <property type="term" value="F:DNA-binding transcription factor activity, RNA polymerase II-specific"/>
    <property type="evidence" value="ECO:0007669"/>
    <property type="project" value="InterPro"/>
</dbReference>
<dbReference type="Pfam" id="PF00172">
    <property type="entry name" value="Zn_clus"/>
    <property type="match status" value="1"/>
</dbReference>
<dbReference type="Proteomes" id="UP000266234">
    <property type="component" value="Unassembled WGS sequence"/>
</dbReference>
<dbReference type="STRING" id="694270.A0A395RWY6"/>
<dbReference type="InterPro" id="IPR050613">
    <property type="entry name" value="Sec_Metabolite_Reg"/>
</dbReference>
<organism evidence="6 7">
    <name type="scientific">Fusarium longipes</name>
    <dbReference type="NCBI Taxonomy" id="694270"/>
    <lineage>
        <taxon>Eukaryota</taxon>
        <taxon>Fungi</taxon>
        <taxon>Dikarya</taxon>
        <taxon>Ascomycota</taxon>
        <taxon>Pezizomycotina</taxon>
        <taxon>Sordariomycetes</taxon>
        <taxon>Hypocreomycetidae</taxon>
        <taxon>Hypocreales</taxon>
        <taxon>Nectriaceae</taxon>
        <taxon>Fusarium</taxon>
    </lineage>
</organism>
<dbReference type="SMART" id="SM00066">
    <property type="entry name" value="GAL4"/>
    <property type="match status" value="1"/>
</dbReference>
<dbReference type="PANTHER" id="PTHR31001:SF50">
    <property type="entry name" value="ZN(II)2CYS6 TRANSCRIPTION FACTOR (EUROFUNG)"/>
    <property type="match status" value="1"/>
</dbReference>
<keyword evidence="3" id="KW-0539">Nucleus</keyword>
<feature type="region of interest" description="Disordered" evidence="4">
    <location>
        <begin position="111"/>
        <end position="139"/>
    </location>
</feature>
<feature type="compositionally biased region" description="Acidic residues" evidence="4">
    <location>
        <begin position="276"/>
        <end position="287"/>
    </location>
</feature>
<evidence type="ECO:0000256" key="3">
    <source>
        <dbReference type="ARBA" id="ARBA00023242"/>
    </source>
</evidence>
<feature type="domain" description="Zn(2)-C6 fungal-type" evidence="5">
    <location>
        <begin position="83"/>
        <end position="112"/>
    </location>
</feature>
<evidence type="ECO:0000256" key="2">
    <source>
        <dbReference type="ARBA" id="ARBA00022723"/>
    </source>
</evidence>
<feature type="region of interest" description="Disordered" evidence="4">
    <location>
        <begin position="19"/>
        <end position="81"/>
    </location>
</feature>
<dbReference type="OrthoDB" id="3989227at2759"/>
<sequence>MSNFMDGRSLGLGFNNVGMSEGLDSAQQSTTSPSSNTQQDASFHTQSTSFQGNVTVYQTTGPDAHTSPIQQPGSNTPALNPRSCVTCRRRKVRCDKQMPCSNCRRAQIPCVFPAPGRAPRQPRRKDPNAPPKNSSQREIELMKRLRKLEGIVEELSGQIEVESGGKGQSSASSPEAVHPGQNTSFDTSAHNNQRHLSNASSQQGNVGITGESPRGSEATSDQSESARKSMHKNFGRLVLNDNDVGGSRKYVSHGLWAKLNDELDSIREETQRLTDEDFDESDIEETPDSSPSVALSANHNAFIFGYRSTEVDLDKYWPLPSVIPFLWSVYQENVEPLLKVLHIPTMEPVFRDARRDHKQLSPGNEALVWAIYYAAITSLDPDEVRANLGVNKEDVLVQYRFAVEQALAKANFLNSLDTPIMQALLIFLLVVKGQDGSRFCWSLTGLVAHLAQGMGLHRDGSHFGLSPFETEMRRRLWWSLLLLDLRSADELGTDLIIQDFNYDTQMPSNINDADIKPDSTEAPEPREGHSDCAVAIVRFEIAGFGRRLVRLSSASMSFCPKGMPFENTTLAERENMLIDVYRRVEHKFLKHVTADTDPLYWMAASIARIIMAKMTLVIYQPVLFPGSEGEGALSEEARERAYLAALEIAEYNHILNNDTRSSCRRPWTPLVERGWEAINGYENHPSQLIRPNDNASVVMPIRKLYLRAQRHRAAEIIRLRSNPEEARRLEFEERTNPRYQTRFGQETDLNVNKMDEIREKWRYLVRADGSNVPISTPVELSPLPLPEMLQPTQPQIPSRPRTPSVNDIPGSFDLSDTTMNFMNDMMAQGTNFNMVGFWPLNDVGAAQMKAMNSEATPMTTSAQMPQPQTTQALDMDQQFHLQSMQMPKDDNQLPYLWNGPYPTMNPNFDQTAGIDDVDMLGEDFNWHHWSQNVRGM</sequence>
<dbReference type="GO" id="GO:0003677">
    <property type="term" value="F:DNA binding"/>
    <property type="evidence" value="ECO:0007669"/>
    <property type="project" value="InterPro"/>
</dbReference>
<dbReference type="InterPro" id="IPR001138">
    <property type="entry name" value="Zn2Cys6_DnaBD"/>
</dbReference>
<keyword evidence="7" id="KW-1185">Reference proteome</keyword>
<dbReference type="PROSITE" id="PS50048">
    <property type="entry name" value="ZN2_CY6_FUNGAL_2"/>
    <property type="match status" value="1"/>
</dbReference>